<dbReference type="GO" id="GO:0005886">
    <property type="term" value="C:plasma membrane"/>
    <property type="evidence" value="ECO:0007669"/>
    <property type="project" value="TreeGrafter"/>
</dbReference>
<sequence>MGPSAPALALCLALLLTPHTHGEGLASPRRVRFAAETTWHVLEWEPGHGHPRDVCYDVEYKVYGTKIPWTAIPECTKSSRQSCDLTFYTLDPDKRYYARVRAVSGNHTSSWQRTNSFSPQDASLRLSGQSLSVRGNTIHVHLQLLFQTGKVTVRYEDIHEDMRQYRVYVRRTQDNKMFEVVETRAEFTLSNLLWGTEYCLSVEPSLTNRHVGTTRTDEQCVTTAQRHRVVELLPSILSPCVIVLLGILGALLVHTYIKKPVRTPSVLKSFMKQSSLWVEHEPPSLGSLDTDPIQQLFLCQKEPQLDSSTSTAQVPLEQGWKLPVWPEDRLCLLGPVGSRDNSGSSTDSGICLHIPSSSPGLSCSARPEPQGYRRQLPTGDDSGVGLESPCPGPTCSSSSGNSSQGEPELCPATGQEAVEFRGYLQQCRGTVEPGQDPAKGMPLSGCEGPGQGTDLVLDVECSELAVSKGYLKQSSPEHPRGHAQDLAPWGAPSLDFSSQVGPLAPTLLSWGAPSAPLVSKACPELLKAPFDLSIFNTDVLGTLPLTSSLSTDWLTLPVNPLSLLSGDSKDSRL</sequence>
<dbReference type="Pfam" id="PF09294">
    <property type="entry name" value="Interfer-bind"/>
    <property type="match status" value="1"/>
</dbReference>
<dbReference type="CDD" id="cd00063">
    <property type="entry name" value="FN3"/>
    <property type="match status" value="1"/>
</dbReference>
<dbReference type="SMART" id="SM00060">
    <property type="entry name" value="FN3"/>
    <property type="match status" value="2"/>
</dbReference>
<keyword evidence="4 9" id="KW-0675">Receptor</keyword>
<name>A0A6J0GTW1_9PASS</name>
<feature type="compositionally biased region" description="Low complexity" evidence="5">
    <location>
        <begin position="387"/>
        <end position="408"/>
    </location>
</feature>
<feature type="region of interest" description="Disordered" evidence="5">
    <location>
        <begin position="358"/>
        <end position="410"/>
    </location>
</feature>
<dbReference type="AlphaFoldDB" id="A0A6J0GTW1"/>
<evidence type="ECO:0000256" key="6">
    <source>
        <dbReference type="SAM" id="SignalP"/>
    </source>
</evidence>
<dbReference type="Pfam" id="PF01108">
    <property type="entry name" value="Tissue_fac"/>
    <property type="match status" value="1"/>
</dbReference>
<dbReference type="PANTHER" id="PTHR20859:SF90">
    <property type="entry name" value="INTERLEUKIN-10 RECEPTOR SUBUNIT ALPHA"/>
    <property type="match status" value="1"/>
</dbReference>
<keyword evidence="3" id="KW-1015">Disulfide bond</keyword>
<feature type="chain" id="PRO_5026719359" evidence="6">
    <location>
        <begin position="23"/>
        <end position="573"/>
    </location>
</feature>
<comment type="similarity">
    <text evidence="1">Belongs to the type II cytokine receptor family.</text>
</comment>
<evidence type="ECO:0000313" key="9">
    <source>
        <dbReference type="RefSeq" id="XP_017665084.1"/>
    </source>
</evidence>
<dbReference type="OrthoDB" id="9886749at2759"/>
<evidence type="ECO:0000256" key="4">
    <source>
        <dbReference type="ARBA" id="ARBA00023170"/>
    </source>
</evidence>
<dbReference type="Gene3D" id="2.60.40.10">
    <property type="entry name" value="Immunoglobulins"/>
    <property type="match status" value="2"/>
</dbReference>
<dbReference type="FunFam" id="2.60.40.10:FF:000348">
    <property type="entry name" value="Interleukin 20 receptor subunit alpha"/>
    <property type="match status" value="1"/>
</dbReference>
<dbReference type="SUPFAM" id="SSF49265">
    <property type="entry name" value="Fibronectin type III"/>
    <property type="match status" value="2"/>
</dbReference>
<evidence type="ECO:0000256" key="5">
    <source>
        <dbReference type="SAM" id="MobiDB-lite"/>
    </source>
</evidence>
<evidence type="ECO:0000313" key="8">
    <source>
        <dbReference type="Proteomes" id="UP000504624"/>
    </source>
</evidence>
<dbReference type="InterPro" id="IPR015373">
    <property type="entry name" value="Interferon/interleukin_rcp_dom"/>
</dbReference>
<dbReference type="GeneID" id="108494760"/>
<dbReference type="RefSeq" id="XP_017665084.1">
    <property type="nucleotide sequence ID" value="XM_017809595.1"/>
</dbReference>
<evidence type="ECO:0000259" key="7">
    <source>
        <dbReference type="PROSITE" id="PS50853"/>
    </source>
</evidence>
<accession>A0A6J0GTW1</accession>
<keyword evidence="2 6" id="KW-0732">Signal</keyword>
<proteinExistence type="inferred from homology"/>
<gene>
    <name evidence="9" type="primary">IL10RA</name>
</gene>
<evidence type="ECO:0000256" key="2">
    <source>
        <dbReference type="ARBA" id="ARBA00022729"/>
    </source>
</evidence>
<protein>
    <submittedName>
        <fullName evidence="9">Interleukin-10 receptor subunit alpha</fullName>
    </submittedName>
</protein>
<dbReference type="GO" id="GO:0004896">
    <property type="term" value="F:cytokine receptor activity"/>
    <property type="evidence" value="ECO:0007669"/>
    <property type="project" value="TreeGrafter"/>
</dbReference>
<evidence type="ECO:0000256" key="1">
    <source>
        <dbReference type="ARBA" id="ARBA00005399"/>
    </source>
</evidence>
<dbReference type="PANTHER" id="PTHR20859">
    <property type="entry name" value="INTERFERON/INTERLEUKIN RECEPTOR"/>
    <property type="match status" value="1"/>
</dbReference>
<organism evidence="8 9">
    <name type="scientific">Lepidothrix coronata</name>
    <name type="common">blue-crowned manakin</name>
    <dbReference type="NCBI Taxonomy" id="321398"/>
    <lineage>
        <taxon>Eukaryota</taxon>
        <taxon>Metazoa</taxon>
        <taxon>Chordata</taxon>
        <taxon>Craniata</taxon>
        <taxon>Vertebrata</taxon>
        <taxon>Euteleostomi</taxon>
        <taxon>Archelosauria</taxon>
        <taxon>Archosauria</taxon>
        <taxon>Dinosauria</taxon>
        <taxon>Saurischia</taxon>
        <taxon>Theropoda</taxon>
        <taxon>Coelurosauria</taxon>
        <taxon>Aves</taxon>
        <taxon>Neognathae</taxon>
        <taxon>Neoaves</taxon>
        <taxon>Telluraves</taxon>
        <taxon>Australaves</taxon>
        <taxon>Passeriformes</taxon>
        <taxon>Pipridae</taxon>
        <taxon>Lepidothrix</taxon>
    </lineage>
</organism>
<keyword evidence="8" id="KW-1185">Reference proteome</keyword>
<reference evidence="9" key="1">
    <citation type="submission" date="2025-08" db="UniProtKB">
        <authorList>
            <consortium name="RefSeq"/>
        </authorList>
    </citation>
    <scope>IDENTIFICATION</scope>
</reference>
<feature type="signal peptide" evidence="6">
    <location>
        <begin position="1"/>
        <end position="22"/>
    </location>
</feature>
<dbReference type="InterPro" id="IPR050650">
    <property type="entry name" value="Type-II_Cytokine-TF_Rcpt"/>
</dbReference>
<dbReference type="Proteomes" id="UP000504624">
    <property type="component" value="Unplaced"/>
</dbReference>
<dbReference type="InterPro" id="IPR013783">
    <property type="entry name" value="Ig-like_fold"/>
</dbReference>
<dbReference type="CTD" id="3587"/>
<feature type="domain" description="Fibronectin type-III" evidence="7">
    <location>
        <begin position="27"/>
        <end position="122"/>
    </location>
</feature>
<dbReference type="PROSITE" id="PS50853">
    <property type="entry name" value="FN3"/>
    <property type="match status" value="1"/>
</dbReference>
<dbReference type="InterPro" id="IPR036116">
    <property type="entry name" value="FN3_sf"/>
</dbReference>
<dbReference type="InterPro" id="IPR003961">
    <property type="entry name" value="FN3_dom"/>
</dbReference>
<evidence type="ECO:0000256" key="3">
    <source>
        <dbReference type="ARBA" id="ARBA00023157"/>
    </source>
</evidence>